<keyword evidence="8" id="KW-0653">Protein transport</keyword>
<evidence type="ECO:0000256" key="8">
    <source>
        <dbReference type="ARBA" id="ARBA00022927"/>
    </source>
</evidence>
<evidence type="ECO:0000256" key="5">
    <source>
        <dbReference type="ARBA" id="ARBA00022448"/>
    </source>
</evidence>
<evidence type="ECO:0000256" key="1">
    <source>
        <dbReference type="ARBA" id="ARBA00004496"/>
    </source>
</evidence>
<dbReference type="InterPro" id="IPR036691">
    <property type="entry name" value="Endo/exonu/phosph_ase_sf"/>
</dbReference>
<comment type="similarity">
    <text evidence="3">In the central section; belongs to the inositol 1,4,5-trisphosphate 5-phosphatase family.</text>
</comment>
<dbReference type="EMBL" id="CP138895">
    <property type="protein sequence ID" value="WPK24192.1"/>
    <property type="molecule type" value="Genomic_DNA"/>
</dbReference>
<evidence type="ECO:0000256" key="4">
    <source>
        <dbReference type="ARBA" id="ARBA00013044"/>
    </source>
</evidence>
<comment type="subcellular location">
    <subcellularLocation>
        <location evidence="1">Cytoplasm</location>
    </subcellularLocation>
</comment>
<sequence>MSPFSVYFCLQPSENQKFTNFCNKFDITPCSFQNLLLSRSPRSIPRYSPLQEQIYLHQRSFPISMRLYLNEYPRTFVVTESSYALIIRHPNPHYTVAESSKRHHDRSKVKDGRKLRTATETENKVIVEFLKTDMLNLSAFIDITPSQMRHQKELQGFLGFLNLKGHIHLGFITRSRPVAAPQADERIHIIEDVDFYCLNSDIFDSWINKNEPELDSGITTDDAASTPGAELLGNTYPAGSVKRLLLHGSFYFSRDFDVTCTLQDRGIAAQSQYTDVDHPYFQRFAWNHFMSLELAEFRAALNTTEKHKFDEIGFLTVITRGYTKTVRTTLLGDDSVTMTLIAKQSCLRQGALFGEGGSDENGEVPNYVETEMIVSSKSFSFSYVVVRGNVPGFWEMHANFTKKSIVSTKLSKTIKFPRSYEASHHALIRHLDTLGRHFGDIHVVSCLPEDEKTYKGKLNAEFTSHLDQFIKTRETSELDLRTEDAVTSNKAVNNNYRVSYSHVPLSSSFVKKVGYSTSNPGEIVNPLGKQMVEFGAMFFDFQRNTYIGKQLGVFRVNSFDSSSKANFISKVISQEVITLAFRDMGYTTSSDLYKQHAILWERNEAAMKKLTTIHHLTDLKAAPKSSIKLRFTNKYFNVMRDPSATESAIQKLLGRLQNQIAVKIYNPLHRHISIELDKRSNEFKFQRDIRIYAATFNVNGTVGSEEQLDELLYPSKYENSQNYDLVFIGLQEVIELTPGKMMNVKSDNFIAWEKTVKKLLESHGEKHEKYVSFWGCQMGGLAMLVFVNESQVEYISNTEGVLKKTGLGGMSANKGAIAVSFNYSKTLLCFICSHLAAGQGNVDERHQNYKSIAKIKFSKNKKIRQHDAVIWLGDFNFRIDMSNDRVKSFIEQGDYQRLIEHDQLSKQMASGETFPFFDEKEITFAPTYKFDNNTKTYDTSEKQRTPAWTDRILSLSRQNTLKQEIYDSDHEILFSDHRPVYSVFNASVSVVNEKAKKEIIQGIYENYTKATDDINDLLNAPDVSRFVYDMGTDHKQAPSSDTYKWWLEAGKLAKVTIPELQSQVPTDPEAYLINPELPVNPFHESYVPEFIKRNELLQMLEALES</sequence>
<dbReference type="GO" id="GO:0004439">
    <property type="term" value="F:phosphatidylinositol-4,5-bisphosphate 5-phosphatase activity"/>
    <property type="evidence" value="ECO:0007669"/>
    <property type="project" value="UniProtKB-EC"/>
</dbReference>
<keyword evidence="5" id="KW-0813">Transport</keyword>
<dbReference type="Pfam" id="PF02383">
    <property type="entry name" value="Syja_N"/>
    <property type="match status" value="1"/>
</dbReference>
<dbReference type="SUPFAM" id="SSF56219">
    <property type="entry name" value="DNase I-like"/>
    <property type="match status" value="1"/>
</dbReference>
<dbReference type="FunFam" id="3.60.10.10:FF:000029">
    <property type="entry name" value="Inositol polyphosphate 5-phosphatase"/>
    <property type="match status" value="1"/>
</dbReference>
<keyword evidence="11" id="KW-1185">Reference proteome</keyword>
<evidence type="ECO:0000256" key="3">
    <source>
        <dbReference type="ARBA" id="ARBA00009678"/>
    </source>
</evidence>
<organism evidence="10 11">
    <name type="scientific">Australozyma saopauloensis</name>
    <dbReference type="NCBI Taxonomy" id="291208"/>
    <lineage>
        <taxon>Eukaryota</taxon>
        <taxon>Fungi</taxon>
        <taxon>Dikarya</taxon>
        <taxon>Ascomycota</taxon>
        <taxon>Saccharomycotina</taxon>
        <taxon>Pichiomycetes</taxon>
        <taxon>Metschnikowiaceae</taxon>
        <taxon>Australozyma</taxon>
    </lineage>
</organism>
<evidence type="ECO:0000256" key="6">
    <source>
        <dbReference type="ARBA" id="ARBA00022490"/>
    </source>
</evidence>
<dbReference type="RefSeq" id="XP_062876575.1">
    <property type="nucleotide sequence ID" value="XM_063020505.1"/>
</dbReference>
<dbReference type="Pfam" id="PF22669">
    <property type="entry name" value="Exo_endo_phos2"/>
    <property type="match status" value="1"/>
</dbReference>
<dbReference type="GO" id="GO:0016020">
    <property type="term" value="C:membrane"/>
    <property type="evidence" value="ECO:0007669"/>
    <property type="project" value="TreeGrafter"/>
</dbReference>
<evidence type="ECO:0000313" key="11">
    <source>
        <dbReference type="Proteomes" id="UP001338582"/>
    </source>
</evidence>
<keyword evidence="7" id="KW-0378">Hydrolase</keyword>
<reference evidence="10 11" key="1">
    <citation type="submission" date="2023-10" db="EMBL/GenBank/DDBJ databases">
        <title>Draft Genome Sequence of Candida saopaulonensis from a very Premature Infant with Sepsis.</title>
        <authorList>
            <person name="Ning Y."/>
            <person name="Dai R."/>
            <person name="Xiao M."/>
            <person name="Xu Y."/>
            <person name="Yan Q."/>
            <person name="Zhang L."/>
        </authorList>
    </citation>
    <scope>NUCLEOTIDE SEQUENCE [LARGE SCALE GENOMIC DNA]</scope>
    <source>
        <strain evidence="10 11">19XY460</strain>
    </source>
</reference>
<evidence type="ECO:0000256" key="7">
    <source>
        <dbReference type="ARBA" id="ARBA00022801"/>
    </source>
</evidence>
<dbReference type="EC" id="3.1.3.36" evidence="4"/>
<comment type="similarity">
    <text evidence="2">Belongs to the synaptojanin family.</text>
</comment>
<dbReference type="PANTHER" id="PTHR11200:SF269">
    <property type="entry name" value="PHOSPHATIDYLINOSITOL 4,5-BISPHOSPHATE 5-PHOSPHATASE INP51"/>
    <property type="match status" value="1"/>
</dbReference>
<proteinExistence type="inferred from homology"/>
<name>A0AAX4H887_9ASCO</name>
<dbReference type="InterPro" id="IPR002013">
    <property type="entry name" value="SAC_dom"/>
</dbReference>
<dbReference type="Proteomes" id="UP001338582">
    <property type="component" value="Chromosome 2"/>
</dbReference>
<evidence type="ECO:0000313" key="10">
    <source>
        <dbReference type="EMBL" id="WPK24192.1"/>
    </source>
</evidence>
<feature type="domain" description="SAC" evidence="9">
    <location>
        <begin position="241"/>
        <end position="613"/>
    </location>
</feature>
<dbReference type="GeneID" id="88172522"/>
<dbReference type="GO" id="GO:0005737">
    <property type="term" value="C:cytoplasm"/>
    <property type="evidence" value="ECO:0007669"/>
    <property type="project" value="UniProtKB-SubCell"/>
</dbReference>
<dbReference type="GO" id="GO:0046856">
    <property type="term" value="P:phosphatidylinositol dephosphorylation"/>
    <property type="evidence" value="ECO:0007669"/>
    <property type="project" value="InterPro"/>
</dbReference>
<keyword evidence="6" id="KW-0963">Cytoplasm</keyword>
<protein>
    <recommendedName>
        <fullName evidence="4">phosphoinositide 5-phosphatase</fullName>
        <ecNumber evidence="4">3.1.3.36</ecNumber>
    </recommendedName>
</protein>
<gene>
    <name evidence="10" type="ORF">PUMCH_001457</name>
</gene>
<dbReference type="Gene3D" id="3.60.10.10">
    <property type="entry name" value="Endonuclease/exonuclease/phosphatase"/>
    <property type="match status" value="1"/>
</dbReference>
<dbReference type="GO" id="GO:0015031">
    <property type="term" value="P:protein transport"/>
    <property type="evidence" value="ECO:0007669"/>
    <property type="project" value="UniProtKB-KW"/>
</dbReference>
<dbReference type="GO" id="GO:0043813">
    <property type="term" value="F:phosphatidylinositol-3,5-bisphosphate 5-phosphatase activity"/>
    <property type="evidence" value="ECO:0007669"/>
    <property type="project" value="TreeGrafter"/>
</dbReference>
<evidence type="ECO:0000259" key="9">
    <source>
        <dbReference type="PROSITE" id="PS50275"/>
    </source>
</evidence>
<dbReference type="PANTHER" id="PTHR11200">
    <property type="entry name" value="INOSITOL 5-PHOSPHATASE"/>
    <property type="match status" value="1"/>
</dbReference>
<dbReference type="InterPro" id="IPR046985">
    <property type="entry name" value="IP5"/>
</dbReference>
<dbReference type="InterPro" id="IPR000300">
    <property type="entry name" value="IPPc"/>
</dbReference>
<dbReference type="SMART" id="SM00128">
    <property type="entry name" value="IPPc"/>
    <property type="match status" value="1"/>
</dbReference>
<dbReference type="PROSITE" id="PS50275">
    <property type="entry name" value="SAC"/>
    <property type="match status" value="1"/>
</dbReference>
<accession>A0AAX4H887</accession>
<dbReference type="KEGG" id="asau:88172522"/>
<dbReference type="AlphaFoldDB" id="A0AAX4H887"/>
<evidence type="ECO:0000256" key="2">
    <source>
        <dbReference type="ARBA" id="ARBA00008943"/>
    </source>
</evidence>